<dbReference type="Proteomes" id="UP000045978">
    <property type="component" value="Unassembled WGS sequence"/>
</dbReference>
<dbReference type="PROSITE" id="PS50244">
    <property type="entry name" value="S5A_REDUCTASE"/>
    <property type="match status" value="1"/>
</dbReference>
<feature type="transmembrane region" description="Helical" evidence="1">
    <location>
        <begin position="64"/>
        <end position="83"/>
    </location>
</feature>
<dbReference type="RefSeq" id="WP_053835112.1">
    <property type="nucleotide sequence ID" value="NZ_CP076251.1"/>
</dbReference>
<dbReference type="InterPro" id="IPR010721">
    <property type="entry name" value="UstE-like"/>
</dbReference>
<dbReference type="PANTHER" id="PTHR43847:SF1">
    <property type="entry name" value="BLL3993 PROTEIN"/>
    <property type="match status" value="1"/>
</dbReference>
<organism evidence="2 3">
    <name type="scientific">Xanthomonas graminis pv. phlei</name>
    <dbReference type="NCBI Taxonomy" id="487906"/>
    <lineage>
        <taxon>Bacteria</taxon>
        <taxon>Pseudomonadati</taxon>
        <taxon>Pseudomonadota</taxon>
        <taxon>Gammaproteobacteria</taxon>
        <taxon>Lysobacterales</taxon>
        <taxon>Lysobacteraceae</taxon>
        <taxon>Xanthomonas</taxon>
        <taxon>Xanthomonas translucens group</taxon>
        <taxon>Xanthomonas graminis</taxon>
    </lineage>
</organism>
<dbReference type="Pfam" id="PF06966">
    <property type="entry name" value="DUF1295"/>
    <property type="match status" value="1"/>
</dbReference>
<dbReference type="Gene3D" id="1.20.120.1630">
    <property type="match status" value="1"/>
</dbReference>
<keyword evidence="1" id="KW-1133">Transmembrane helix</keyword>
<dbReference type="PANTHER" id="PTHR43847">
    <property type="entry name" value="BLL3993 PROTEIN"/>
    <property type="match status" value="1"/>
</dbReference>
<gene>
    <name evidence="2" type="ORF">XTPLMG730_0168</name>
</gene>
<protein>
    <submittedName>
        <fullName evidence="2">Uncharacterized protein</fullName>
    </submittedName>
</protein>
<evidence type="ECO:0000313" key="2">
    <source>
        <dbReference type="EMBL" id="CTP82695.1"/>
    </source>
</evidence>
<evidence type="ECO:0000313" key="3">
    <source>
        <dbReference type="Proteomes" id="UP000045978"/>
    </source>
</evidence>
<dbReference type="AlphaFoldDB" id="A0A0K2ZH58"/>
<dbReference type="InterPro" id="IPR052527">
    <property type="entry name" value="Metal_cation-efflux_comp"/>
</dbReference>
<name>A0A0K2ZH58_9XANT</name>
<dbReference type="EMBL" id="CXOJ01000003">
    <property type="protein sequence ID" value="CTP82695.1"/>
    <property type="molecule type" value="Genomic_DNA"/>
</dbReference>
<keyword evidence="1" id="KW-0472">Membrane</keyword>
<feature type="transmembrane region" description="Helical" evidence="1">
    <location>
        <begin position="35"/>
        <end position="52"/>
    </location>
</feature>
<evidence type="ECO:0000256" key="1">
    <source>
        <dbReference type="SAM" id="Phobius"/>
    </source>
</evidence>
<sequence>MNAWPLLHVGAFTALAMLAGWAWQRRSRNAGVVDVLWAACMALAAVYCAWRADGATLPRVLTAAMGGLWGARLAWHLGVRVFGDAHEDGRYRALREHWHGDQRRFLLFFLGQALVVVLFALPLSIAAHNPLPQWSVWTTLALATWLLAVGGESLADRQLAAFRADPGNKGKTCRRGLWRYSRHPNYFFEFVHWFAYVFLAVGSGALWVGVAALGPLLMFAFLYRVTGIPYTEQQALRSRGQDYADYQRSTSAFFPLPPRQ</sequence>
<feature type="transmembrane region" description="Helical" evidence="1">
    <location>
        <begin position="193"/>
        <end position="223"/>
    </location>
</feature>
<proteinExistence type="predicted"/>
<reference evidence="2 3" key="1">
    <citation type="submission" date="2015-07" db="EMBL/GenBank/DDBJ databases">
        <authorList>
            <person name="Noorani M."/>
        </authorList>
    </citation>
    <scope>NUCLEOTIDE SEQUENCE [LARGE SCALE GENOMIC DNA]</scope>
    <source>
        <strain evidence="2">LMG730</strain>
    </source>
</reference>
<feature type="transmembrane region" description="Helical" evidence="1">
    <location>
        <begin position="104"/>
        <end position="127"/>
    </location>
</feature>
<keyword evidence="1" id="KW-0812">Transmembrane</keyword>
<accession>A0A0K2ZH58</accession>
<feature type="transmembrane region" description="Helical" evidence="1">
    <location>
        <begin position="6"/>
        <end position="23"/>
    </location>
</feature>